<keyword evidence="2" id="KW-1185">Reference proteome</keyword>
<sequence>MTSNGLRLAPEKLECLVLTNKKAYRNPDLHIQGCHITVERAFRNLGVRFYTRLSFVDHATSVAAGARKAAAALGRLMPNVGGPSQSKRQLLMSVVHSRLLYGAEVGADSILEVQKSKNSLLQAQRCSALRVARCYRTVADMALLVLARMPPVSLLAEGRKRTVLARKSGVMV</sequence>
<organism evidence="1 2">
    <name type="scientific">Macrosiphum euphorbiae</name>
    <name type="common">potato aphid</name>
    <dbReference type="NCBI Taxonomy" id="13131"/>
    <lineage>
        <taxon>Eukaryota</taxon>
        <taxon>Metazoa</taxon>
        <taxon>Ecdysozoa</taxon>
        <taxon>Arthropoda</taxon>
        <taxon>Hexapoda</taxon>
        <taxon>Insecta</taxon>
        <taxon>Pterygota</taxon>
        <taxon>Neoptera</taxon>
        <taxon>Paraneoptera</taxon>
        <taxon>Hemiptera</taxon>
        <taxon>Sternorrhyncha</taxon>
        <taxon>Aphidomorpha</taxon>
        <taxon>Aphidoidea</taxon>
        <taxon>Aphididae</taxon>
        <taxon>Macrosiphini</taxon>
        <taxon>Macrosiphum</taxon>
    </lineage>
</organism>
<accession>A0AAV0WD70</accession>
<name>A0AAV0WD70_9HEMI</name>
<evidence type="ECO:0000313" key="2">
    <source>
        <dbReference type="Proteomes" id="UP001160148"/>
    </source>
</evidence>
<proteinExistence type="predicted"/>
<dbReference type="AlphaFoldDB" id="A0AAV0WD70"/>
<dbReference type="EMBL" id="CARXXK010000002">
    <property type="protein sequence ID" value="CAI6353724.1"/>
    <property type="molecule type" value="Genomic_DNA"/>
</dbReference>
<reference evidence="1 2" key="1">
    <citation type="submission" date="2023-01" db="EMBL/GenBank/DDBJ databases">
        <authorList>
            <person name="Whitehead M."/>
        </authorList>
    </citation>
    <scope>NUCLEOTIDE SEQUENCE [LARGE SCALE GENOMIC DNA]</scope>
</reference>
<protein>
    <submittedName>
        <fullName evidence="1">Uncharacterized protein</fullName>
    </submittedName>
</protein>
<evidence type="ECO:0000313" key="1">
    <source>
        <dbReference type="EMBL" id="CAI6353724.1"/>
    </source>
</evidence>
<comment type="caution">
    <text evidence="1">The sequence shown here is derived from an EMBL/GenBank/DDBJ whole genome shotgun (WGS) entry which is preliminary data.</text>
</comment>
<dbReference type="Proteomes" id="UP001160148">
    <property type="component" value="Unassembled WGS sequence"/>
</dbReference>
<gene>
    <name evidence="1" type="ORF">MEUPH1_LOCUS9813</name>
</gene>